<name>A0AA88IB20_ARTSF</name>
<dbReference type="PANTHER" id="PTHR43684:SF1">
    <property type="entry name" value="ENOYL-COA DELTA ISOMERASE 2"/>
    <property type="match status" value="1"/>
</dbReference>
<organism evidence="6 7">
    <name type="scientific">Artemia franciscana</name>
    <name type="common">Brine shrimp</name>
    <name type="synonym">Artemia sanfranciscana</name>
    <dbReference type="NCBI Taxonomy" id="6661"/>
    <lineage>
        <taxon>Eukaryota</taxon>
        <taxon>Metazoa</taxon>
        <taxon>Ecdysozoa</taxon>
        <taxon>Arthropoda</taxon>
        <taxon>Crustacea</taxon>
        <taxon>Branchiopoda</taxon>
        <taxon>Anostraca</taxon>
        <taxon>Artemiidae</taxon>
        <taxon>Artemia</taxon>
    </lineage>
</organism>
<dbReference type="InterPro" id="IPR035984">
    <property type="entry name" value="Acyl-CoA-binding_sf"/>
</dbReference>
<dbReference type="GO" id="GO:0004165">
    <property type="term" value="F:delta(3)-delta(2)-enoyl-CoA isomerase activity"/>
    <property type="evidence" value="ECO:0007669"/>
    <property type="project" value="UniProtKB-ARBA"/>
</dbReference>
<keyword evidence="7" id="KW-1185">Reference proteome</keyword>
<dbReference type="InterPro" id="IPR000582">
    <property type="entry name" value="Acyl-CoA-binding_protein"/>
</dbReference>
<comment type="subcellular location">
    <subcellularLocation>
        <location evidence="1">Peroxisome</location>
    </subcellularLocation>
</comment>
<accession>A0AA88IB20</accession>
<dbReference type="GO" id="GO:0000062">
    <property type="term" value="F:fatty-acyl-CoA binding"/>
    <property type="evidence" value="ECO:0007669"/>
    <property type="project" value="InterPro"/>
</dbReference>
<keyword evidence="2" id="KW-0576">Peroxisome</keyword>
<dbReference type="Gene3D" id="1.10.12.10">
    <property type="entry name" value="Lyase 2-enoyl-coa Hydratase, Chain A, domain 2"/>
    <property type="match status" value="1"/>
</dbReference>
<dbReference type="Proteomes" id="UP001187531">
    <property type="component" value="Unassembled WGS sequence"/>
</dbReference>
<reference evidence="6" key="1">
    <citation type="submission" date="2023-07" db="EMBL/GenBank/DDBJ databases">
        <title>Chromosome-level genome assembly of Artemia franciscana.</title>
        <authorList>
            <person name="Jo E."/>
        </authorList>
    </citation>
    <scope>NUCLEOTIDE SEQUENCE</scope>
    <source>
        <tissue evidence="6">Whole body</tissue>
    </source>
</reference>
<dbReference type="SUPFAM" id="SSF52096">
    <property type="entry name" value="ClpP/crotonase"/>
    <property type="match status" value="1"/>
</dbReference>
<dbReference type="Pfam" id="PF00887">
    <property type="entry name" value="ACBP"/>
    <property type="match status" value="1"/>
</dbReference>
<dbReference type="FunFam" id="3.90.226.10:FF:000084">
    <property type="entry name" value="Enoyl-CoA delta isomerase 2, mitochondrial"/>
    <property type="match status" value="1"/>
</dbReference>
<dbReference type="CDD" id="cd06558">
    <property type="entry name" value="crotonase-like"/>
    <property type="match status" value="1"/>
</dbReference>
<feature type="region of interest" description="Disordered" evidence="4">
    <location>
        <begin position="103"/>
        <end position="122"/>
    </location>
</feature>
<dbReference type="PROSITE" id="PS51228">
    <property type="entry name" value="ACB_2"/>
    <property type="match status" value="1"/>
</dbReference>
<dbReference type="InterPro" id="IPR029045">
    <property type="entry name" value="ClpP/crotonase-like_dom_sf"/>
</dbReference>
<feature type="domain" description="ACB" evidence="5">
    <location>
        <begin position="22"/>
        <end position="107"/>
    </location>
</feature>
<feature type="compositionally biased region" description="Low complexity" evidence="4">
    <location>
        <begin position="103"/>
        <end position="120"/>
    </location>
</feature>
<protein>
    <recommendedName>
        <fullName evidence="5">ACB domain-containing protein</fullName>
    </recommendedName>
</protein>
<evidence type="ECO:0000256" key="4">
    <source>
        <dbReference type="SAM" id="MobiDB-lite"/>
    </source>
</evidence>
<dbReference type="SUPFAM" id="SSF47027">
    <property type="entry name" value="Acyl-CoA binding protein"/>
    <property type="match status" value="1"/>
</dbReference>
<dbReference type="PANTHER" id="PTHR43684">
    <property type="match status" value="1"/>
</dbReference>
<dbReference type="GO" id="GO:0005777">
    <property type="term" value="C:peroxisome"/>
    <property type="evidence" value="ECO:0007669"/>
    <property type="project" value="UniProtKB-SubCell"/>
</dbReference>
<evidence type="ECO:0000256" key="2">
    <source>
        <dbReference type="ARBA" id="ARBA00023140"/>
    </source>
</evidence>
<evidence type="ECO:0000256" key="1">
    <source>
        <dbReference type="ARBA" id="ARBA00004275"/>
    </source>
</evidence>
<evidence type="ECO:0000313" key="6">
    <source>
        <dbReference type="EMBL" id="KAK2725029.1"/>
    </source>
</evidence>
<proteinExistence type="predicted"/>
<dbReference type="Gene3D" id="1.20.80.10">
    <property type="match status" value="1"/>
</dbReference>
<sequence length="376" mass="41763">MLRLSRSILGFENLKVRMMSSITESFQTAQQRLKHLKDEPDNTTKLKLYSLFKQSTVGRVNSKRPGMLDMVGRAKWDSWNSLGDMTQGEAMQEYVKLVNELSGSNSTTEETTNNSGNLEGYPGLKIERRGKLRIICFDKPKKKNAIDTQMYRDIVSALSVAAKDPETSITVFTGTGDYFSSGNDLSNFANIEGTIKEAAENAGHLLRDFVGAFIDFPKPLIAMVNGPAVGISVTLLGLFDAVYASDKATFQTPFSALGQTPEACSSLTFPNIMGLAKAGEVLFFNKKLTAKEAKDRGLVTEIFPDASFRSETLPLVEKFSQLPVNSLVYSKELVRSQLNDRLHKINQQECDRLVERWQSADCIEAIMNFFSSKAKI</sequence>
<dbReference type="PRINTS" id="PR00689">
    <property type="entry name" value="ACOABINDINGP"/>
</dbReference>
<dbReference type="Pfam" id="PF00378">
    <property type="entry name" value="ECH_1"/>
    <property type="match status" value="1"/>
</dbReference>
<evidence type="ECO:0000313" key="7">
    <source>
        <dbReference type="Proteomes" id="UP001187531"/>
    </source>
</evidence>
<gene>
    <name evidence="6" type="ORF">QYM36_001474</name>
</gene>
<evidence type="ECO:0000259" key="5">
    <source>
        <dbReference type="PROSITE" id="PS51228"/>
    </source>
</evidence>
<evidence type="ECO:0000256" key="3">
    <source>
        <dbReference type="ARBA" id="ARBA00023235"/>
    </source>
</evidence>
<dbReference type="Gene3D" id="3.90.226.10">
    <property type="entry name" value="2-enoyl-CoA Hydratase, Chain A, domain 1"/>
    <property type="match status" value="1"/>
</dbReference>
<dbReference type="InterPro" id="IPR014352">
    <property type="entry name" value="FERM/acyl-CoA-bd_prot_sf"/>
</dbReference>
<dbReference type="InterPro" id="IPR001753">
    <property type="entry name" value="Enoyl-CoA_hydra/iso"/>
</dbReference>
<dbReference type="InterPro" id="IPR051053">
    <property type="entry name" value="ECH/Chromodomain_protein"/>
</dbReference>
<dbReference type="InterPro" id="IPR014748">
    <property type="entry name" value="Enoyl-CoA_hydra_C"/>
</dbReference>
<dbReference type="EMBL" id="JAVRJZ010000003">
    <property type="protein sequence ID" value="KAK2725029.1"/>
    <property type="molecule type" value="Genomic_DNA"/>
</dbReference>
<dbReference type="AlphaFoldDB" id="A0AA88IB20"/>
<keyword evidence="3" id="KW-0413">Isomerase</keyword>
<comment type="caution">
    <text evidence="6">The sequence shown here is derived from an EMBL/GenBank/DDBJ whole genome shotgun (WGS) entry which is preliminary data.</text>
</comment>